<dbReference type="AlphaFoldDB" id="A0A9D1U5B6"/>
<sequence>MKVMGFMHDGSATPVVKLRGPWLMGIFVVTLGGSIYEVIRHTHDVDLSSRWGLYSVSFRAVFFGVILAYLVTIGLAALVQLISRRPVALSFFGRTSRRVRLGLIAVLLVLAGGNYYNESYHPLHFAQRTVNDYLSDQNQGQLQSLSWSPRSYQHLKQASALHLKKEDAGSEHYLNYSGKLTGERKHSVDVTLSRQRVDPLGLDVTYSVKTIEVN</sequence>
<comment type="caution">
    <text evidence="2">The sequence shown here is derived from an EMBL/GenBank/DDBJ whole genome shotgun (WGS) entry which is preliminary data.</text>
</comment>
<feature type="transmembrane region" description="Helical" evidence="1">
    <location>
        <begin position="51"/>
        <end position="78"/>
    </location>
</feature>
<keyword evidence="1" id="KW-1133">Transmembrane helix</keyword>
<name>A0A9D1U5B6_9LACO</name>
<feature type="transmembrane region" description="Helical" evidence="1">
    <location>
        <begin position="21"/>
        <end position="39"/>
    </location>
</feature>
<keyword evidence="1" id="KW-0812">Transmembrane</keyword>
<dbReference type="Proteomes" id="UP000886822">
    <property type="component" value="Unassembled WGS sequence"/>
</dbReference>
<evidence type="ECO:0000313" key="2">
    <source>
        <dbReference type="EMBL" id="HIW71234.1"/>
    </source>
</evidence>
<gene>
    <name evidence="2" type="ORF">H9875_01275</name>
</gene>
<proteinExistence type="predicted"/>
<organism evidence="2 3">
    <name type="scientific">Candidatus Levilactobacillus faecigallinarum</name>
    <dbReference type="NCBI Taxonomy" id="2838638"/>
    <lineage>
        <taxon>Bacteria</taxon>
        <taxon>Bacillati</taxon>
        <taxon>Bacillota</taxon>
        <taxon>Bacilli</taxon>
        <taxon>Lactobacillales</taxon>
        <taxon>Lactobacillaceae</taxon>
        <taxon>Levilactobacillus</taxon>
    </lineage>
</organism>
<keyword evidence="1" id="KW-0472">Membrane</keyword>
<evidence type="ECO:0000256" key="1">
    <source>
        <dbReference type="SAM" id="Phobius"/>
    </source>
</evidence>
<reference evidence="2" key="1">
    <citation type="journal article" date="2021" name="PeerJ">
        <title>Extensive microbial diversity within the chicken gut microbiome revealed by metagenomics and culture.</title>
        <authorList>
            <person name="Gilroy R."/>
            <person name="Ravi A."/>
            <person name="Getino M."/>
            <person name="Pursley I."/>
            <person name="Horton D.L."/>
            <person name="Alikhan N.F."/>
            <person name="Baker D."/>
            <person name="Gharbi K."/>
            <person name="Hall N."/>
            <person name="Watson M."/>
            <person name="Adriaenssens E.M."/>
            <person name="Foster-Nyarko E."/>
            <person name="Jarju S."/>
            <person name="Secka A."/>
            <person name="Antonio M."/>
            <person name="Oren A."/>
            <person name="Chaudhuri R.R."/>
            <person name="La Ragione R."/>
            <person name="Hildebrand F."/>
            <person name="Pallen M.J."/>
        </authorList>
    </citation>
    <scope>NUCLEOTIDE SEQUENCE</scope>
    <source>
        <strain evidence="2">CHK173-259</strain>
    </source>
</reference>
<evidence type="ECO:0000313" key="3">
    <source>
        <dbReference type="Proteomes" id="UP000886822"/>
    </source>
</evidence>
<reference evidence="2" key="2">
    <citation type="submission" date="2021-04" db="EMBL/GenBank/DDBJ databases">
        <authorList>
            <person name="Gilroy R."/>
        </authorList>
    </citation>
    <scope>NUCLEOTIDE SEQUENCE</scope>
    <source>
        <strain evidence="2">CHK173-259</strain>
    </source>
</reference>
<protein>
    <submittedName>
        <fullName evidence="2">Uncharacterized protein</fullName>
    </submittedName>
</protein>
<accession>A0A9D1U5B6</accession>
<dbReference type="EMBL" id="DXGJ01000012">
    <property type="protein sequence ID" value="HIW71234.1"/>
    <property type="molecule type" value="Genomic_DNA"/>
</dbReference>